<organism evidence="1 2">
    <name type="scientific">Malus baccata</name>
    <name type="common">Siberian crab apple</name>
    <name type="synonym">Pyrus baccata</name>
    <dbReference type="NCBI Taxonomy" id="106549"/>
    <lineage>
        <taxon>Eukaryota</taxon>
        <taxon>Viridiplantae</taxon>
        <taxon>Streptophyta</taxon>
        <taxon>Embryophyta</taxon>
        <taxon>Tracheophyta</taxon>
        <taxon>Spermatophyta</taxon>
        <taxon>Magnoliopsida</taxon>
        <taxon>eudicotyledons</taxon>
        <taxon>Gunneridae</taxon>
        <taxon>Pentapetalae</taxon>
        <taxon>rosids</taxon>
        <taxon>fabids</taxon>
        <taxon>Rosales</taxon>
        <taxon>Rosaceae</taxon>
        <taxon>Amygdaloideae</taxon>
        <taxon>Maleae</taxon>
        <taxon>Malus</taxon>
    </lineage>
</organism>
<dbReference type="Proteomes" id="UP000315295">
    <property type="component" value="Unassembled WGS sequence"/>
</dbReference>
<dbReference type="STRING" id="106549.A0A540LWW0"/>
<name>A0A540LWW0_MALBA</name>
<protein>
    <submittedName>
        <fullName evidence="1">Uncharacterized protein</fullName>
    </submittedName>
</protein>
<proteinExistence type="predicted"/>
<sequence length="83" mass="9132">MSPTHSSPQPLPGGTECCEVLSSLTLTYEDLDKLGFEKVTDEFIGKCKSEALLLRHKKTGAQVTSMSNDDENKVFGIIFRTPL</sequence>
<dbReference type="AlphaFoldDB" id="A0A540LWW0"/>
<evidence type="ECO:0000313" key="1">
    <source>
        <dbReference type="EMBL" id="TQD90993.1"/>
    </source>
</evidence>
<dbReference type="EMBL" id="VIEB01000436">
    <property type="protein sequence ID" value="TQD90993.1"/>
    <property type="molecule type" value="Genomic_DNA"/>
</dbReference>
<gene>
    <name evidence="1" type="ORF">C1H46_023431</name>
</gene>
<reference evidence="1 2" key="1">
    <citation type="journal article" date="2019" name="G3 (Bethesda)">
        <title>Sequencing of a Wild Apple (Malus baccata) Genome Unravels the Differences Between Cultivated and Wild Apple Species Regarding Disease Resistance and Cold Tolerance.</title>
        <authorList>
            <person name="Chen X."/>
        </authorList>
    </citation>
    <scope>NUCLEOTIDE SEQUENCE [LARGE SCALE GENOMIC DNA]</scope>
    <source>
        <strain evidence="2">cv. Shandingzi</strain>
        <tissue evidence="1">Leaves</tissue>
    </source>
</reference>
<accession>A0A540LWW0</accession>
<keyword evidence="2" id="KW-1185">Reference proteome</keyword>
<evidence type="ECO:0000313" key="2">
    <source>
        <dbReference type="Proteomes" id="UP000315295"/>
    </source>
</evidence>
<dbReference type="Gene3D" id="3.30.830.10">
    <property type="entry name" value="Metalloenzyme, LuxS/M16 peptidase-like"/>
    <property type="match status" value="1"/>
</dbReference>
<comment type="caution">
    <text evidence="1">The sequence shown here is derived from an EMBL/GenBank/DDBJ whole genome shotgun (WGS) entry which is preliminary data.</text>
</comment>